<comment type="caution">
    <text evidence="2">The sequence shown here is derived from an EMBL/GenBank/DDBJ whole genome shotgun (WGS) entry which is preliminary data.</text>
</comment>
<feature type="chain" id="PRO_5044506653" description="Lipoprotein" evidence="1">
    <location>
        <begin position="20"/>
        <end position="251"/>
    </location>
</feature>
<protein>
    <recommendedName>
        <fullName evidence="4">Lipoprotein</fullName>
    </recommendedName>
</protein>
<dbReference type="AlphaFoldDB" id="A0AB72X3S4"/>
<gene>
    <name evidence="2" type="ORF">R16034_03679</name>
</gene>
<feature type="signal peptide" evidence="1">
    <location>
        <begin position="1"/>
        <end position="19"/>
    </location>
</feature>
<dbReference type="PROSITE" id="PS51257">
    <property type="entry name" value="PROKAR_LIPOPROTEIN"/>
    <property type="match status" value="1"/>
</dbReference>
<proteinExistence type="predicted"/>
<sequence>MRSLSKLALIGMVALSGCAVIQKPIPASPALFTDRESTVAVVMTKMPEPAARMTGAQGILDIAINRGLAKPIVERLQKQDFSTVAALPKKMAEGLESRQMKTVLIQEPLDVATMSQFTEGSGEGIARLDYRPLAKKYDAQRLLVLSPMWLGTTRAYHGFLPLGAPSGYVAIVGQLVDLKTNKLLWYQSIESSQFAAGDWDEAPEYSNLMKAVSSSTDDAANRLRASLFMEGTTPTVASAAAATTTTAAAQQ</sequence>
<evidence type="ECO:0000256" key="1">
    <source>
        <dbReference type="SAM" id="SignalP"/>
    </source>
</evidence>
<keyword evidence="3" id="KW-1185">Reference proteome</keyword>
<evidence type="ECO:0000313" key="3">
    <source>
        <dbReference type="Proteomes" id="UP001189225"/>
    </source>
</evidence>
<evidence type="ECO:0008006" key="4">
    <source>
        <dbReference type="Google" id="ProtNLM"/>
    </source>
</evidence>
<name>A0AB72X3S4_9RALS</name>
<reference evidence="2 3" key="1">
    <citation type="submission" date="2023-07" db="EMBL/GenBank/DDBJ databases">
        <authorList>
            <person name="Peeters C."/>
        </authorList>
    </citation>
    <scope>NUCLEOTIDE SEQUENCE [LARGE SCALE GENOMIC DNA]</scope>
    <source>
        <strain evidence="2 3">R-16034</strain>
    </source>
</reference>
<organism evidence="2 3">
    <name type="scientific">Ralstonia edaphi</name>
    <dbReference type="NCBI Taxonomy" id="3058599"/>
    <lineage>
        <taxon>Bacteria</taxon>
        <taxon>Pseudomonadati</taxon>
        <taxon>Pseudomonadota</taxon>
        <taxon>Betaproteobacteria</taxon>
        <taxon>Burkholderiales</taxon>
        <taxon>Burkholderiaceae</taxon>
        <taxon>Ralstonia</taxon>
    </lineage>
</organism>
<evidence type="ECO:0000313" key="2">
    <source>
        <dbReference type="EMBL" id="CAJ0743489.1"/>
    </source>
</evidence>
<dbReference type="Proteomes" id="UP001189225">
    <property type="component" value="Unassembled WGS sequence"/>
</dbReference>
<dbReference type="EMBL" id="CATWHI010000005">
    <property type="protein sequence ID" value="CAJ0743489.1"/>
    <property type="molecule type" value="Genomic_DNA"/>
</dbReference>
<accession>A0AB72X3S4</accession>
<keyword evidence="1" id="KW-0732">Signal</keyword>